<dbReference type="InterPro" id="IPR041712">
    <property type="entry name" value="DHPS-like_MBL-fold"/>
</dbReference>
<feature type="domain" description="Metallo-beta-lactamase" evidence="1">
    <location>
        <begin position="35"/>
        <end position="103"/>
    </location>
</feature>
<dbReference type="PaxDb" id="768679-TTX_0077"/>
<dbReference type="GO" id="GO:0016740">
    <property type="term" value="F:transferase activity"/>
    <property type="evidence" value="ECO:0007669"/>
    <property type="project" value="TreeGrafter"/>
</dbReference>
<accession>G4RMC1</accession>
<dbReference type="PANTHER" id="PTHR13754:SF18">
    <property type="entry name" value="7,8-DIHYDROPTERIN-6-METHYL-4-(BETA-D-RIBOFURANOSYL)-AMINOBENZENE-5'-PHOSPHATE SYNTHASE"/>
    <property type="match status" value="1"/>
</dbReference>
<dbReference type="GeneID" id="11263084"/>
<evidence type="ECO:0000313" key="2">
    <source>
        <dbReference type="EMBL" id="CCC80752.1"/>
    </source>
</evidence>
<keyword evidence="3" id="KW-1185">Reference proteome</keyword>
<dbReference type="eggNOG" id="arCOG00503">
    <property type="taxonomic scope" value="Archaea"/>
</dbReference>
<organism evidence="2 3">
    <name type="scientific">Thermoproteus tenax (strain ATCC 35583 / DSM 2078 / JCM 9277 / NBRC 100435 / Kra 1)</name>
    <dbReference type="NCBI Taxonomy" id="768679"/>
    <lineage>
        <taxon>Archaea</taxon>
        <taxon>Thermoproteota</taxon>
        <taxon>Thermoprotei</taxon>
        <taxon>Thermoproteales</taxon>
        <taxon>Thermoproteaceae</taxon>
        <taxon>Thermoproteus</taxon>
    </lineage>
</organism>
<dbReference type="KEGG" id="ttn:TTX_0077"/>
<sequence length="260" mass="28222">MRITILVDNYVTDLRSLRLGLRAEWGLSMYIHDLKILYDAGLSGEVLLHNMKALGIGPDEPDVLVISHRHSDHTGGVPALLRSRKRPITVVAHKNLFARAYAKDSIGEVDISAPFDASFLERHNARLVLIERPYEISSGVYASGEIPRSWGPSHIGAVSDPIPDDMALYIKDKGLVALTGCGHAGVENIVEYGLKTTGEGSLRALIGGLHFMGLSRERAEEATRYIASKRPQKVVGTHCTGIQGIALLAEKLGDAAQQAE</sequence>
<evidence type="ECO:0000259" key="1">
    <source>
        <dbReference type="Pfam" id="PF00753"/>
    </source>
</evidence>
<dbReference type="InterPro" id="IPR001279">
    <property type="entry name" value="Metallo-B-lactamas"/>
</dbReference>
<dbReference type="InterPro" id="IPR052926">
    <property type="entry name" value="Metallo-beta-lactamase_dom"/>
</dbReference>
<dbReference type="STRING" id="768679.TTX_0077"/>
<dbReference type="AlphaFoldDB" id="G4RMC1"/>
<proteinExistence type="predicted"/>
<dbReference type="Proteomes" id="UP000002654">
    <property type="component" value="Chromosome"/>
</dbReference>
<dbReference type="CDD" id="cd07713">
    <property type="entry name" value="DHPS-like_MBL-fold"/>
    <property type="match status" value="1"/>
</dbReference>
<protein>
    <submittedName>
        <fullName evidence="2">Metallo-beta-lactamase family protein</fullName>
    </submittedName>
</protein>
<reference evidence="2 3" key="1">
    <citation type="journal article" date="2011" name="PLoS ONE">
        <title>The complete genome sequence of Thermoproteus tenax: a physiologically versatile member of the Crenarchaeota.</title>
        <authorList>
            <person name="Siebers B."/>
            <person name="Zaparty M."/>
            <person name="Raddatz G."/>
            <person name="Tjaden B."/>
            <person name="Albers S.V."/>
            <person name="Bell S.D."/>
            <person name="Blombach F."/>
            <person name="Kletzin A."/>
            <person name="Kyrpides N."/>
            <person name="Lanz C."/>
            <person name="Plagens A."/>
            <person name="Rampp M."/>
            <person name="Rosinus A."/>
            <person name="von Jan M."/>
            <person name="Makarova K.S."/>
            <person name="Klenk H.P."/>
            <person name="Schuster S.C."/>
            <person name="Hensel R."/>
        </authorList>
    </citation>
    <scope>NUCLEOTIDE SEQUENCE [LARGE SCALE GENOMIC DNA]</scope>
    <source>
        <strain evidence="3">ATCC 35583 / DSM 2078 / JCM 9277 / NBRC 100435 / Kra 1</strain>
    </source>
</reference>
<dbReference type="Gene3D" id="3.60.15.10">
    <property type="entry name" value="Ribonuclease Z/Hydroxyacylglutathione hydrolase-like"/>
    <property type="match status" value="1"/>
</dbReference>
<dbReference type="OrthoDB" id="7773at2157"/>
<gene>
    <name evidence="2" type="ordered locus">TTX_0077</name>
</gene>
<dbReference type="SUPFAM" id="SSF56281">
    <property type="entry name" value="Metallo-hydrolase/oxidoreductase"/>
    <property type="match status" value="1"/>
</dbReference>
<dbReference type="InterPro" id="IPR036866">
    <property type="entry name" value="RibonucZ/Hydroxyglut_hydro"/>
</dbReference>
<dbReference type="RefSeq" id="WP_014126010.1">
    <property type="nucleotide sequence ID" value="NC_016070.1"/>
</dbReference>
<dbReference type="Pfam" id="PF00753">
    <property type="entry name" value="Lactamase_B"/>
    <property type="match status" value="1"/>
</dbReference>
<name>G4RMC1_THETK</name>
<dbReference type="PANTHER" id="PTHR13754">
    <property type="entry name" value="METALLO-BETA-LACTAMASE SUPERFAMILY PROTEIN"/>
    <property type="match status" value="1"/>
</dbReference>
<dbReference type="HOGENOM" id="CLU_036012_0_0_2"/>
<evidence type="ECO:0000313" key="3">
    <source>
        <dbReference type="Proteomes" id="UP000002654"/>
    </source>
</evidence>
<dbReference type="EMBL" id="FN869859">
    <property type="protein sequence ID" value="CCC80752.1"/>
    <property type="molecule type" value="Genomic_DNA"/>
</dbReference>
<dbReference type="PATRIC" id="fig|768679.9.peg.80"/>